<dbReference type="EMBL" id="BLJY01000002">
    <property type="protein sequence ID" value="GFF13364.1"/>
    <property type="molecule type" value="Genomic_DNA"/>
</dbReference>
<dbReference type="AlphaFoldDB" id="A0A5M3YUK5"/>
<dbReference type="VEuPathDB" id="FungiDB:ATEG_02379"/>
<keyword evidence="3" id="KW-1185">Reference proteome</keyword>
<accession>A0A5M3YUK5</accession>
<feature type="compositionally biased region" description="Basic residues" evidence="1">
    <location>
        <begin position="320"/>
        <end position="329"/>
    </location>
</feature>
<proteinExistence type="predicted"/>
<evidence type="ECO:0000256" key="1">
    <source>
        <dbReference type="SAM" id="MobiDB-lite"/>
    </source>
</evidence>
<dbReference type="Proteomes" id="UP000452235">
    <property type="component" value="Unassembled WGS sequence"/>
</dbReference>
<gene>
    <name evidence="2" type="ORF">ATEIFO6365_0002047500</name>
</gene>
<sequence length="329" mass="36566">MDTPQASSLLEYARCHGIASDFTVIDPSLFLDLPQEPTERHQPQPPLDYDMPDDLDQVLRNDKLNIRKDAIRFLSSILRETQANRIGINWAEILPPFNPAHDLKVDLPLSRLGAPIELPSSPLRYSEDIDDAVLFESVANQPSTVDALTHSLDYGQRVVEQIQKERLNCSKSAFLLLQDVTRRNPVPLKESLTTKRPPLLLSSASNLGDEPCDDNLSGLQPTPNPADLSRIACTTLTEMGVGPNSTPDDSSAIMSIYSPPSTAEPTVSTSPLETRLIPHHPKRHVRDDREDSPNKRAEKRRATLSATLGSLSTFLETRNHHPSHSMTKR</sequence>
<protein>
    <submittedName>
        <fullName evidence="2">Uncharacterized protein</fullName>
    </submittedName>
</protein>
<reference evidence="2 3" key="1">
    <citation type="submission" date="2020-01" db="EMBL/GenBank/DDBJ databases">
        <title>Aspergillus terreus IFO 6365 whole genome shotgun sequence.</title>
        <authorList>
            <person name="Kanamasa S."/>
            <person name="Takahashi H."/>
        </authorList>
    </citation>
    <scope>NUCLEOTIDE SEQUENCE [LARGE SCALE GENOMIC DNA]</scope>
    <source>
        <strain evidence="2 3">IFO 6365</strain>
    </source>
</reference>
<feature type="compositionally biased region" description="Polar residues" evidence="1">
    <location>
        <begin position="304"/>
        <end position="316"/>
    </location>
</feature>
<comment type="caution">
    <text evidence="2">The sequence shown here is derived from an EMBL/GenBank/DDBJ whole genome shotgun (WGS) entry which is preliminary data.</text>
</comment>
<feature type="compositionally biased region" description="Basic and acidic residues" evidence="1">
    <location>
        <begin position="285"/>
        <end position="296"/>
    </location>
</feature>
<organism evidence="2 3">
    <name type="scientific">Aspergillus terreus</name>
    <dbReference type="NCBI Taxonomy" id="33178"/>
    <lineage>
        <taxon>Eukaryota</taxon>
        <taxon>Fungi</taxon>
        <taxon>Dikarya</taxon>
        <taxon>Ascomycota</taxon>
        <taxon>Pezizomycotina</taxon>
        <taxon>Eurotiomycetes</taxon>
        <taxon>Eurotiomycetidae</taxon>
        <taxon>Eurotiales</taxon>
        <taxon>Aspergillaceae</taxon>
        <taxon>Aspergillus</taxon>
        <taxon>Aspergillus subgen. Circumdati</taxon>
    </lineage>
</organism>
<feature type="compositionally biased region" description="Polar residues" evidence="1">
    <location>
        <begin position="258"/>
        <end position="272"/>
    </location>
</feature>
<evidence type="ECO:0000313" key="3">
    <source>
        <dbReference type="Proteomes" id="UP000452235"/>
    </source>
</evidence>
<feature type="region of interest" description="Disordered" evidence="1">
    <location>
        <begin position="258"/>
        <end position="329"/>
    </location>
</feature>
<dbReference type="OrthoDB" id="3647246at2759"/>
<name>A0A5M3YUK5_ASPTE</name>
<evidence type="ECO:0000313" key="2">
    <source>
        <dbReference type="EMBL" id="GFF13364.1"/>
    </source>
</evidence>